<accession>A0A133VFX8</accession>
<proteinExistence type="predicted"/>
<dbReference type="EMBL" id="LHYD01000018">
    <property type="protein sequence ID" value="KXB05342.1"/>
    <property type="molecule type" value="Genomic_DNA"/>
</dbReference>
<dbReference type="PATRIC" id="fig|1698279.3.peg.99"/>
<organism evidence="1 2">
    <name type="scientific">candidate division MSBL1 archaeon SCGC-AAA382A13</name>
    <dbReference type="NCBI Taxonomy" id="1698279"/>
    <lineage>
        <taxon>Archaea</taxon>
        <taxon>Methanobacteriati</taxon>
        <taxon>Methanobacteriota</taxon>
        <taxon>candidate division MSBL1</taxon>
    </lineage>
</organism>
<comment type="caution">
    <text evidence="1">The sequence shown here is derived from an EMBL/GenBank/DDBJ whole genome shotgun (WGS) entry which is preliminary data.</text>
</comment>
<dbReference type="AlphaFoldDB" id="A0A133VFX8"/>
<evidence type="ECO:0000313" key="1">
    <source>
        <dbReference type="EMBL" id="KXB05342.1"/>
    </source>
</evidence>
<keyword evidence="2" id="KW-1185">Reference proteome</keyword>
<name>A0A133VFX8_9EURY</name>
<protein>
    <submittedName>
        <fullName evidence="1">Uncharacterized protein</fullName>
    </submittedName>
</protein>
<evidence type="ECO:0000313" key="2">
    <source>
        <dbReference type="Proteomes" id="UP000070311"/>
    </source>
</evidence>
<gene>
    <name evidence="1" type="ORF">AKJ50_01210</name>
</gene>
<sequence length="66" mass="7892">MFHLFFTFKILIITPLDSIYALTDLRIIFRKSSPQHNLNDSQKKKVKKITKKVRKNLDYIQKAVEK</sequence>
<reference evidence="1 2" key="1">
    <citation type="journal article" date="2016" name="Sci. Rep.">
        <title>Metabolic traits of an uncultured archaeal lineage -MSBL1- from brine pools of the Red Sea.</title>
        <authorList>
            <person name="Mwirichia R."/>
            <person name="Alam I."/>
            <person name="Rashid M."/>
            <person name="Vinu M."/>
            <person name="Ba-Alawi W."/>
            <person name="Anthony Kamau A."/>
            <person name="Kamanda Ngugi D."/>
            <person name="Goker M."/>
            <person name="Klenk H.P."/>
            <person name="Bajic V."/>
            <person name="Stingl U."/>
        </authorList>
    </citation>
    <scope>NUCLEOTIDE SEQUENCE [LARGE SCALE GENOMIC DNA]</scope>
    <source>
        <strain evidence="1">SCGC-AAA382A13</strain>
    </source>
</reference>
<dbReference type="Proteomes" id="UP000070311">
    <property type="component" value="Unassembled WGS sequence"/>
</dbReference>